<dbReference type="EMBL" id="JADWYK010000001">
    <property type="protein sequence ID" value="MBG8552165.1"/>
    <property type="molecule type" value="Genomic_DNA"/>
</dbReference>
<keyword evidence="1" id="KW-1133">Transmembrane helix</keyword>
<protein>
    <submittedName>
        <fullName evidence="2">Uncharacterized protein</fullName>
    </submittedName>
</protein>
<keyword evidence="1" id="KW-0812">Transmembrane</keyword>
<gene>
    <name evidence="2" type="ORF">I5L79_01325</name>
</gene>
<comment type="caution">
    <text evidence="2">The sequence shown here is derived from an EMBL/GenBank/DDBJ whole genome shotgun (WGS) entry which is preliminary data.</text>
</comment>
<dbReference type="Proteomes" id="UP000601099">
    <property type="component" value="Unassembled WGS sequence"/>
</dbReference>
<accession>A0ABS0KWM1</accession>
<sequence>MTSSNASADDKPPLLPSWRAWYWLVLGALAVEVAFFTYLTRSFAP</sequence>
<evidence type="ECO:0000256" key="1">
    <source>
        <dbReference type="SAM" id="Phobius"/>
    </source>
</evidence>
<evidence type="ECO:0000313" key="3">
    <source>
        <dbReference type="Proteomes" id="UP000601099"/>
    </source>
</evidence>
<dbReference type="RefSeq" id="WP_196953212.1">
    <property type="nucleotide sequence ID" value="NZ_JADWYK010000001.1"/>
</dbReference>
<keyword evidence="1" id="KW-0472">Membrane</keyword>
<keyword evidence="3" id="KW-1185">Reference proteome</keyword>
<feature type="transmembrane region" description="Helical" evidence="1">
    <location>
        <begin position="20"/>
        <end position="39"/>
    </location>
</feature>
<proteinExistence type="predicted"/>
<name>A0ABS0KWM1_9BACT</name>
<evidence type="ECO:0000313" key="2">
    <source>
        <dbReference type="EMBL" id="MBG8552165.1"/>
    </source>
</evidence>
<reference evidence="2 3" key="1">
    <citation type="submission" date="2020-11" db="EMBL/GenBank/DDBJ databases">
        <title>Hymenobacter sp.</title>
        <authorList>
            <person name="Kim M.K."/>
        </authorList>
    </citation>
    <scope>NUCLEOTIDE SEQUENCE [LARGE SCALE GENOMIC DNA]</scope>
    <source>
        <strain evidence="2 3">BT594</strain>
    </source>
</reference>
<organism evidence="2 3">
    <name type="scientific">Hymenobacter guriensis</name>
    <dbReference type="NCBI Taxonomy" id="2793065"/>
    <lineage>
        <taxon>Bacteria</taxon>
        <taxon>Pseudomonadati</taxon>
        <taxon>Bacteroidota</taxon>
        <taxon>Cytophagia</taxon>
        <taxon>Cytophagales</taxon>
        <taxon>Hymenobacteraceae</taxon>
        <taxon>Hymenobacter</taxon>
    </lineage>
</organism>